<dbReference type="Gene3D" id="2.60.40.1730">
    <property type="entry name" value="tricorn interacting facor f3 domain"/>
    <property type="match status" value="1"/>
</dbReference>
<name>A0A8S4QU15_9NEOP</name>
<dbReference type="Proteomes" id="UP000838756">
    <property type="component" value="Unassembled WGS sequence"/>
</dbReference>
<comment type="caution">
    <text evidence="2">The sequence shown here is derived from an EMBL/GenBank/DDBJ whole genome shotgun (WGS) entry which is preliminary data.</text>
</comment>
<reference evidence="2" key="1">
    <citation type="submission" date="2022-03" db="EMBL/GenBank/DDBJ databases">
        <authorList>
            <person name="Lindestad O."/>
        </authorList>
    </citation>
    <scope>NUCLEOTIDE SEQUENCE</scope>
</reference>
<accession>A0A8S4QU15</accession>
<keyword evidence="3" id="KW-1185">Reference proteome</keyword>
<feature type="domain" description="Aminopeptidase N-like N-terminal" evidence="1">
    <location>
        <begin position="23"/>
        <end position="76"/>
    </location>
</feature>
<evidence type="ECO:0000259" key="1">
    <source>
        <dbReference type="Pfam" id="PF17900"/>
    </source>
</evidence>
<dbReference type="EMBL" id="CAKXAJ010018443">
    <property type="protein sequence ID" value="CAH2217721.1"/>
    <property type="molecule type" value="Genomic_DNA"/>
</dbReference>
<dbReference type="InterPro" id="IPR042097">
    <property type="entry name" value="Aminopeptidase_N-like_N_sf"/>
</dbReference>
<evidence type="ECO:0000313" key="3">
    <source>
        <dbReference type="Proteomes" id="UP000838756"/>
    </source>
</evidence>
<proteinExistence type="predicted"/>
<dbReference type="InterPro" id="IPR045357">
    <property type="entry name" value="Aminopeptidase_N-like_N"/>
</dbReference>
<dbReference type="Pfam" id="PF17900">
    <property type="entry name" value="Peptidase_M1_N"/>
    <property type="match status" value="1"/>
</dbReference>
<gene>
    <name evidence="2" type="primary">jg1899</name>
    <name evidence="2" type="ORF">PAEG_LOCUS5603</name>
</gene>
<sequence>MALIRPQRHCARVVKDLQNRDNTTANGRRKYLFTTRLSPNKAKYFFPCFDNPLFEAVFKFKVYVTSTHPSLQYCNTSLVIAEELKRQSIVTMLCSSVKGVVGSVITGT</sequence>
<organism evidence="2 3">
    <name type="scientific">Pararge aegeria aegeria</name>
    <dbReference type="NCBI Taxonomy" id="348720"/>
    <lineage>
        <taxon>Eukaryota</taxon>
        <taxon>Metazoa</taxon>
        <taxon>Ecdysozoa</taxon>
        <taxon>Arthropoda</taxon>
        <taxon>Hexapoda</taxon>
        <taxon>Insecta</taxon>
        <taxon>Pterygota</taxon>
        <taxon>Neoptera</taxon>
        <taxon>Endopterygota</taxon>
        <taxon>Lepidoptera</taxon>
        <taxon>Glossata</taxon>
        <taxon>Ditrysia</taxon>
        <taxon>Papilionoidea</taxon>
        <taxon>Nymphalidae</taxon>
        <taxon>Satyrinae</taxon>
        <taxon>Satyrini</taxon>
        <taxon>Parargina</taxon>
        <taxon>Pararge</taxon>
    </lineage>
</organism>
<evidence type="ECO:0000313" key="2">
    <source>
        <dbReference type="EMBL" id="CAH2217721.1"/>
    </source>
</evidence>
<dbReference type="SUPFAM" id="SSF63737">
    <property type="entry name" value="Leukotriene A4 hydrolase N-terminal domain"/>
    <property type="match status" value="1"/>
</dbReference>
<dbReference type="AlphaFoldDB" id="A0A8S4QU15"/>
<protein>
    <submittedName>
        <fullName evidence="2">Jg1899 protein</fullName>
    </submittedName>
</protein>